<dbReference type="Pfam" id="PF13170">
    <property type="entry name" value="DUF4003"/>
    <property type="match status" value="1"/>
</dbReference>
<dbReference type="Proteomes" id="UP000580568">
    <property type="component" value="Unassembled WGS sequence"/>
</dbReference>
<protein>
    <recommendedName>
        <fullName evidence="3">DUF4003 domain-containing protein</fullName>
    </recommendedName>
</protein>
<evidence type="ECO:0000313" key="1">
    <source>
        <dbReference type="EMBL" id="GFP77068.1"/>
    </source>
</evidence>
<dbReference type="EMBL" id="BLZR01000001">
    <property type="protein sequence ID" value="GFP77068.1"/>
    <property type="molecule type" value="Genomic_DNA"/>
</dbReference>
<proteinExistence type="predicted"/>
<name>A0A6V8SPC7_9CLOT</name>
<comment type="caution">
    <text evidence="1">The sequence shown here is derived from an EMBL/GenBank/DDBJ whole genome shotgun (WGS) entry which is preliminary data.</text>
</comment>
<sequence>MDSILKKNVDLMINNYIKSKNKLKYDGDLLNHFVALILTSSAKELNYEKIRAIRKFIKDSTSWFSTFRGNNLYVISILLSLEEEWQQRFERIQKWEEHLKDNGFVESPYLSIGIWILTENFKDEEMYTVTRKMREIFSLMKEEYYNVTSSDDYIICAILVSQGLSSHTYMDITNKAYDEITENDFTTNNGAQTLATILCTNPDKWKDNLEKTIDICKLVKSSVGSIQPQYIGVIGVASTVVNNADSFIREVYSVEKYLNGLPDYQFFMDRGFRLMISMFMVILSKKKLKTNYLNSIMALIINYSLVSQQQAIISRAN</sequence>
<dbReference type="InterPro" id="IPR025062">
    <property type="entry name" value="DUF4003"/>
</dbReference>
<evidence type="ECO:0000313" key="2">
    <source>
        <dbReference type="Proteomes" id="UP000580568"/>
    </source>
</evidence>
<organism evidence="1 2">
    <name type="scientific">Clostridium fungisolvens</name>
    <dbReference type="NCBI Taxonomy" id="1604897"/>
    <lineage>
        <taxon>Bacteria</taxon>
        <taxon>Bacillati</taxon>
        <taxon>Bacillota</taxon>
        <taxon>Clostridia</taxon>
        <taxon>Eubacteriales</taxon>
        <taxon>Clostridiaceae</taxon>
        <taxon>Clostridium</taxon>
    </lineage>
</organism>
<keyword evidence="2" id="KW-1185">Reference proteome</keyword>
<accession>A0A6V8SPC7</accession>
<dbReference type="RefSeq" id="WP_183278458.1">
    <property type="nucleotide sequence ID" value="NZ_BLZR01000001.1"/>
</dbReference>
<gene>
    <name evidence="1" type="ORF">bsdtw1_03182</name>
</gene>
<reference evidence="1 2" key="1">
    <citation type="submission" date="2020-07" db="EMBL/GenBank/DDBJ databases">
        <title>A new beta-1,3-glucan-decomposing anaerobic bacterium isolated from anoxic soil subjected to biological soil disinfestation.</title>
        <authorList>
            <person name="Ueki A."/>
            <person name="Tonouchi A."/>
        </authorList>
    </citation>
    <scope>NUCLEOTIDE SEQUENCE [LARGE SCALE GENOMIC DNA]</scope>
    <source>
        <strain evidence="1 2">TW1</strain>
    </source>
</reference>
<evidence type="ECO:0008006" key="3">
    <source>
        <dbReference type="Google" id="ProtNLM"/>
    </source>
</evidence>
<dbReference type="AlphaFoldDB" id="A0A6V8SPC7"/>